<dbReference type="Pfam" id="PF24859">
    <property type="entry name" value="FdhE_central"/>
    <property type="match status" value="1"/>
</dbReference>
<dbReference type="GO" id="GO:0008199">
    <property type="term" value="F:ferric iron binding"/>
    <property type="evidence" value="ECO:0007669"/>
    <property type="project" value="TreeGrafter"/>
</dbReference>
<dbReference type="Proteomes" id="UP000748308">
    <property type="component" value="Unassembled WGS sequence"/>
</dbReference>
<proteinExistence type="predicted"/>
<feature type="region of interest" description="Disordered" evidence="1">
    <location>
        <begin position="40"/>
        <end position="78"/>
    </location>
</feature>
<evidence type="ECO:0000259" key="2">
    <source>
        <dbReference type="Pfam" id="PF24859"/>
    </source>
</evidence>
<dbReference type="PANTHER" id="PTHR37689">
    <property type="entry name" value="PROTEIN FDHE"/>
    <property type="match status" value="1"/>
</dbReference>
<feature type="compositionally biased region" description="Low complexity" evidence="1">
    <location>
        <begin position="308"/>
        <end position="321"/>
    </location>
</feature>
<dbReference type="Gene3D" id="3.90.1670.10">
    <property type="entry name" value="FdhE-like domain"/>
    <property type="match status" value="1"/>
</dbReference>
<dbReference type="EMBL" id="VGIY01000520">
    <property type="protein sequence ID" value="MBM3318867.1"/>
    <property type="molecule type" value="Genomic_DNA"/>
</dbReference>
<dbReference type="GO" id="GO:0005829">
    <property type="term" value="C:cytosol"/>
    <property type="evidence" value="ECO:0007669"/>
    <property type="project" value="TreeGrafter"/>
</dbReference>
<reference evidence="3" key="1">
    <citation type="submission" date="2019-03" db="EMBL/GenBank/DDBJ databases">
        <title>Lake Tanganyika Metagenome-Assembled Genomes (MAGs).</title>
        <authorList>
            <person name="Tran P."/>
        </authorList>
    </citation>
    <scope>NUCLEOTIDE SEQUENCE</scope>
    <source>
        <strain evidence="3">M_DeepCast_400m_m2_100</strain>
    </source>
</reference>
<dbReference type="AlphaFoldDB" id="A0A937XEM4"/>
<dbReference type="CDD" id="cd16341">
    <property type="entry name" value="FdhE"/>
    <property type="match status" value="1"/>
</dbReference>
<feature type="region of interest" description="Disordered" evidence="1">
    <location>
        <begin position="305"/>
        <end position="327"/>
    </location>
</feature>
<dbReference type="GO" id="GO:0051604">
    <property type="term" value="P:protein maturation"/>
    <property type="evidence" value="ECO:0007669"/>
    <property type="project" value="TreeGrafter"/>
</dbReference>
<feature type="domain" description="FdhE central" evidence="2">
    <location>
        <begin position="195"/>
        <end position="229"/>
    </location>
</feature>
<dbReference type="InterPro" id="IPR056797">
    <property type="entry name" value="FdhE_central"/>
</dbReference>
<protein>
    <submittedName>
        <fullName evidence="3">Formate dehydrogenase accessory protein FdhE</fullName>
    </submittedName>
</protein>
<comment type="caution">
    <text evidence="3">The sequence shown here is derived from an EMBL/GenBank/DDBJ whole genome shotgun (WGS) entry which is preliminary data.</text>
</comment>
<evidence type="ECO:0000256" key="1">
    <source>
        <dbReference type="SAM" id="MobiDB-lite"/>
    </source>
</evidence>
<evidence type="ECO:0000313" key="4">
    <source>
        <dbReference type="Proteomes" id="UP000748308"/>
    </source>
</evidence>
<dbReference type="SUPFAM" id="SSF144020">
    <property type="entry name" value="FdhE-like"/>
    <property type="match status" value="1"/>
</dbReference>
<accession>A0A937XEM4</accession>
<dbReference type="PANTHER" id="PTHR37689:SF1">
    <property type="entry name" value="PROTEIN FDHE"/>
    <property type="match status" value="1"/>
</dbReference>
<sequence length="327" mass="35294">MDAGRDRWASLAGRPGLSPDILELESALLDWRTSVGERLEGGYPLASADPSPLSGLTGDARPEELPQDSRTPRDPEGASRCLAARIDPLPPADVLFAAASDLLALIESRLPSCAPLVRWWNEQTGRDARDRFAADWFTAAWRRDGAAMEGLSKAVGLDADLLAWCGRELCRPFFHRLGRLPSAAASDPSLANAACPVCGGPPRMARLEREEGHRFLWCDLCDVQWAFRRVTCPFCGNADQKELGYLAIEGLDSHRIDVCEKCRGYLRTVAERGMPEGQRIDYLAEDAGTPHLCLVAEGKGYRPGGWERGSPAPAASERAGGAAAGGA</sequence>
<organism evidence="3 4">
    <name type="scientific">Eiseniibacteriota bacterium</name>
    <dbReference type="NCBI Taxonomy" id="2212470"/>
    <lineage>
        <taxon>Bacteria</taxon>
        <taxon>Candidatus Eiseniibacteriota</taxon>
    </lineage>
</organism>
<evidence type="ECO:0000313" key="3">
    <source>
        <dbReference type="EMBL" id="MBM3318867.1"/>
    </source>
</evidence>
<dbReference type="InterPro" id="IPR006452">
    <property type="entry name" value="Formate_DH_accessory"/>
</dbReference>
<gene>
    <name evidence="3" type="ORF">FJY75_13545</name>
</gene>
<dbReference type="InterPro" id="IPR024064">
    <property type="entry name" value="FdhE-like_sf"/>
</dbReference>
<name>A0A937XEM4_UNCEI</name>